<sequence length="123" mass="14284">MHKAVDPMLKIGLTKTGPIKRPHVREVEESKKLQAEENQRTARTNTRGFRHARRQLANGVRRVNTCFLRVFRRLEARPMVPPCSRAFLWSNGSDAGATFQHQLKDDHQGFLDYLREDSEELET</sequence>
<dbReference type="AlphaFoldDB" id="A0A3P6HS19"/>
<dbReference type="Proteomes" id="UP000267029">
    <property type="component" value="Unassembled WGS sequence"/>
</dbReference>
<evidence type="ECO:0000313" key="2">
    <source>
        <dbReference type="EMBL" id="VDD84010.1"/>
    </source>
</evidence>
<organism evidence="2 3">
    <name type="scientific">Mesocestoides corti</name>
    <name type="common">Flatworm</name>
    <dbReference type="NCBI Taxonomy" id="53468"/>
    <lineage>
        <taxon>Eukaryota</taxon>
        <taxon>Metazoa</taxon>
        <taxon>Spiralia</taxon>
        <taxon>Lophotrochozoa</taxon>
        <taxon>Platyhelminthes</taxon>
        <taxon>Cestoda</taxon>
        <taxon>Eucestoda</taxon>
        <taxon>Cyclophyllidea</taxon>
        <taxon>Mesocestoididae</taxon>
        <taxon>Mesocestoides</taxon>
    </lineage>
</organism>
<protein>
    <submittedName>
        <fullName evidence="2">Uncharacterized protein</fullName>
    </submittedName>
</protein>
<feature type="compositionally biased region" description="Basic and acidic residues" evidence="1">
    <location>
        <begin position="27"/>
        <end position="40"/>
    </location>
</feature>
<proteinExistence type="predicted"/>
<keyword evidence="3" id="KW-1185">Reference proteome</keyword>
<gene>
    <name evidence="2" type="ORF">MCOS_LOCUS10013</name>
</gene>
<evidence type="ECO:0000313" key="3">
    <source>
        <dbReference type="Proteomes" id="UP000267029"/>
    </source>
</evidence>
<name>A0A3P6HS19_MESCO</name>
<accession>A0A3P6HS19</accession>
<dbReference type="EMBL" id="UXSR01005936">
    <property type="protein sequence ID" value="VDD84010.1"/>
    <property type="molecule type" value="Genomic_DNA"/>
</dbReference>
<feature type="region of interest" description="Disordered" evidence="1">
    <location>
        <begin position="27"/>
        <end position="49"/>
    </location>
</feature>
<reference evidence="2 3" key="1">
    <citation type="submission" date="2018-10" db="EMBL/GenBank/DDBJ databases">
        <authorList>
            <consortium name="Pathogen Informatics"/>
        </authorList>
    </citation>
    <scope>NUCLEOTIDE SEQUENCE [LARGE SCALE GENOMIC DNA]</scope>
</reference>
<evidence type="ECO:0000256" key="1">
    <source>
        <dbReference type="SAM" id="MobiDB-lite"/>
    </source>
</evidence>